<evidence type="ECO:0000313" key="2">
    <source>
        <dbReference type="EMBL" id="GJJ76318.1"/>
    </source>
</evidence>
<organism evidence="2 3">
    <name type="scientific">Entomortierella parvispora</name>
    <dbReference type="NCBI Taxonomy" id="205924"/>
    <lineage>
        <taxon>Eukaryota</taxon>
        <taxon>Fungi</taxon>
        <taxon>Fungi incertae sedis</taxon>
        <taxon>Mucoromycota</taxon>
        <taxon>Mortierellomycotina</taxon>
        <taxon>Mortierellomycetes</taxon>
        <taxon>Mortierellales</taxon>
        <taxon>Mortierellaceae</taxon>
        <taxon>Entomortierella</taxon>
    </lineage>
</organism>
<name>A0A9P3HGV0_9FUNG</name>
<feature type="region of interest" description="Disordered" evidence="1">
    <location>
        <begin position="493"/>
        <end position="518"/>
    </location>
</feature>
<dbReference type="CDD" id="cd20557">
    <property type="entry name" value="CYCLIN_ScPCL1-like"/>
    <property type="match status" value="1"/>
</dbReference>
<evidence type="ECO:0000313" key="3">
    <source>
        <dbReference type="Proteomes" id="UP000827284"/>
    </source>
</evidence>
<keyword evidence="3" id="KW-1185">Reference proteome</keyword>
<feature type="compositionally biased region" description="Polar residues" evidence="1">
    <location>
        <begin position="498"/>
        <end position="515"/>
    </location>
</feature>
<dbReference type="Proteomes" id="UP000827284">
    <property type="component" value="Unassembled WGS sequence"/>
</dbReference>
<protein>
    <recommendedName>
        <fullName evidence="4">Cyclin-like domain-containing protein</fullName>
    </recommendedName>
</protein>
<dbReference type="PANTHER" id="PTHR15615:SF27">
    <property type="entry name" value="PHO85 CYCLIN CLG1"/>
    <property type="match status" value="1"/>
</dbReference>
<evidence type="ECO:0008006" key="4">
    <source>
        <dbReference type="Google" id="ProtNLM"/>
    </source>
</evidence>
<sequence length="755" mass="81620">MFSLQQQQQQQQQHQHMYSSTALLPLPLPLPLPTTSTSGVPIYPQHTPPFFPPADTKASIQPYQHSYLPTPTTSQQQQQHLQQACTTSGSVSLLPPPPLAIDTSIVTAQGAAAAPDASYPLLSNPTPSSKTQQLQSVSELAEFAAHMVCYLLYGHQPKSPHHSGMVASPASMPSSPAALGASCPCGSFCAISPKTSGSSVSSTYTYPTWPQQCQDQHQKLSSRPTHRRVISESDIVQPKPMFRKFCLDVLSATLLSPSVILLSLKYIRKLMLNLKSSNKIVNTGDGAEYRFFTGALILANKFLDDNTFTNKTWADITGMKIKDVNHLEMQFLSGIDFRLFTSPSEYSEWLASLTQFTGQYMPSQHQVAHQQQTTAARSPISPVDTAPADLSIGCQGSYFEVGPSGVVSSGSAGSVMHSTGSHAQPAAPMPLSMASISNYIDSVKLNQNRTVSGGQFQRVPACSAPSFYHPTHTPANSIDALPSQQYQPFYGPGAPLTPYSQSPVTPGSFSCQQNPAAPMHRKRPANIAFEDTVDHSPAFGTGILLPNTSRPSAGARAHKRFSSSSSAITLMGHGSDLDMFRGGRSPVQSQQFLNQPRRHQRTASGGYYMEMAPEFASLPSQLNGASSVSKAGKVHPLDSQVPQETIYRPSSHLSGSYPGFQTIRDETRPQSQSFDHPVTPPSYYDLSSGQHVGMASGYGGDHGRRFEVDPRLWGPLDSISLYAITTQAAKRVVAQSRALSSSVNTLHMYYPTTLA</sequence>
<dbReference type="Gene3D" id="1.10.472.10">
    <property type="entry name" value="Cyclin-like"/>
    <property type="match status" value="1"/>
</dbReference>
<feature type="region of interest" description="Disordered" evidence="1">
    <location>
        <begin position="644"/>
        <end position="686"/>
    </location>
</feature>
<dbReference type="GO" id="GO:0016538">
    <property type="term" value="F:cyclin-dependent protein serine/threonine kinase regulator activity"/>
    <property type="evidence" value="ECO:0007669"/>
    <property type="project" value="TreeGrafter"/>
</dbReference>
<dbReference type="EMBL" id="BQFW01000012">
    <property type="protein sequence ID" value="GJJ76318.1"/>
    <property type="molecule type" value="Genomic_DNA"/>
</dbReference>
<feature type="region of interest" description="Disordered" evidence="1">
    <location>
        <begin position="64"/>
        <end position="89"/>
    </location>
</feature>
<proteinExistence type="predicted"/>
<dbReference type="GO" id="GO:0005634">
    <property type="term" value="C:nucleus"/>
    <property type="evidence" value="ECO:0007669"/>
    <property type="project" value="TreeGrafter"/>
</dbReference>
<dbReference type="PANTHER" id="PTHR15615">
    <property type="match status" value="1"/>
</dbReference>
<reference evidence="2" key="1">
    <citation type="submission" date="2021-11" db="EMBL/GenBank/DDBJ databases">
        <authorList>
            <person name="Herlambang A."/>
            <person name="Guo Y."/>
            <person name="Takashima Y."/>
            <person name="Nishizawa T."/>
        </authorList>
    </citation>
    <scope>NUCLEOTIDE SEQUENCE</scope>
    <source>
        <strain evidence="2">E1425</strain>
    </source>
</reference>
<dbReference type="GO" id="GO:0019901">
    <property type="term" value="F:protein kinase binding"/>
    <property type="evidence" value="ECO:0007669"/>
    <property type="project" value="InterPro"/>
</dbReference>
<comment type="caution">
    <text evidence="2">The sequence shown here is derived from an EMBL/GenBank/DDBJ whole genome shotgun (WGS) entry which is preliminary data.</text>
</comment>
<gene>
    <name evidence="2" type="ORF">EMPS_08677</name>
</gene>
<dbReference type="OrthoDB" id="286814at2759"/>
<dbReference type="AlphaFoldDB" id="A0A9P3HGV0"/>
<reference evidence="2" key="2">
    <citation type="journal article" date="2022" name="Microbiol. Resour. Announc.">
        <title>Whole-Genome Sequence of Entomortierella parvispora E1425, a Mucoromycotan Fungus Associated with Burkholderiaceae-Related Endosymbiotic Bacteria.</title>
        <authorList>
            <person name="Herlambang A."/>
            <person name="Guo Y."/>
            <person name="Takashima Y."/>
            <person name="Narisawa K."/>
            <person name="Ohta H."/>
            <person name="Nishizawa T."/>
        </authorList>
    </citation>
    <scope>NUCLEOTIDE SEQUENCE</scope>
    <source>
        <strain evidence="2">E1425</strain>
    </source>
</reference>
<accession>A0A9P3HGV0</accession>
<feature type="compositionally biased region" description="Low complexity" evidence="1">
    <location>
        <begin position="70"/>
        <end position="87"/>
    </location>
</feature>
<feature type="region of interest" description="Disordered" evidence="1">
    <location>
        <begin position="37"/>
        <end position="56"/>
    </location>
</feature>
<evidence type="ECO:0000256" key="1">
    <source>
        <dbReference type="SAM" id="MobiDB-lite"/>
    </source>
</evidence>
<dbReference type="Pfam" id="PF08613">
    <property type="entry name" value="Cyclin"/>
    <property type="match status" value="1"/>
</dbReference>
<dbReference type="GO" id="GO:0000307">
    <property type="term" value="C:cyclin-dependent protein kinase holoenzyme complex"/>
    <property type="evidence" value="ECO:0007669"/>
    <property type="project" value="TreeGrafter"/>
</dbReference>
<dbReference type="InterPro" id="IPR013922">
    <property type="entry name" value="Cyclin_PHO80-like"/>
</dbReference>